<organism evidence="1 2">
    <name type="scientific">Papaver somniferum</name>
    <name type="common">Opium poppy</name>
    <dbReference type="NCBI Taxonomy" id="3469"/>
    <lineage>
        <taxon>Eukaryota</taxon>
        <taxon>Viridiplantae</taxon>
        <taxon>Streptophyta</taxon>
        <taxon>Embryophyta</taxon>
        <taxon>Tracheophyta</taxon>
        <taxon>Spermatophyta</taxon>
        <taxon>Magnoliopsida</taxon>
        <taxon>Ranunculales</taxon>
        <taxon>Papaveraceae</taxon>
        <taxon>Papaveroideae</taxon>
        <taxon>Papaver</taxon>
    </lineage>
</organism>
<evidence type="ECO:0000313" key="1">
    <source>
        <dbReference type="EMBL" id="RZC72802.1"/>
    </source>
</evidence>
<dbReference type="EMBL" id="CM010722">
    <property type="protein sequence ID" value="RZC72802.1"/>
    <property type="molecule type" value="Genomic_DNA"/>
</dbReference>
<gene>
    <name evidence="1" type="ORF">C5167_048281</name>
</gene>
<accession>A0A4Y7KKA6</accession>
<dbReference type="PANTHER" id="PTHR47527:SF3">
    <property type="entry name" value="RING_FYVE_PHD ZINC FINGER SUPERFAMILY PROTEIN"/>
    <property type="match status" value="1"/>
</dbReference>
<dbReference type="AlphaFoldDB" id="A0A4Y7KKA6"/>
<dbReference type="STRING" id="3469.A0A4Y7KKA6"/>
<dbReference type="Proteomes" id="UP000316621">
    <property type="component" value="Chromosome 8"/>
</dbReference>
<sequence length="122" mass="13688">MFKDMVENYVPFANGGSGKGTDGHSHHWQRTLCWVADATDNAPSRFMVDDRCVGKDLQNFSLMLSLWEDTKTGSKWAVVNRCYLPDDLPDVVVLPCTPGINEHVREGLIEGPCEVFSPNKFK</sequence>
<reference evidence="1 2" key="1">
    <citation type="journal article" date="2018" name="Science">
        <title>The opium poppy genome and morphinan production.</title>
        <authorList>
            <person name="Guo L."/>
            <person name="Winzer T."/>
            <person name="Yang X."/>
            <person name="Li Y."/>
            <person name="Ning Z."/>
            <person name="He Z."/>
            <person name="Teodor R."/>
            <person name="Lu Y."/>
            <person name="Bowser T.A."/>
            <person name="Graham I.A."/>
            <person name="Ye K."/>
        </authorList>
    </citation>
    <scope>NUCLEOTIDE SEQUENCE [LARGE SCALE GENOMIC DNA]</scope>
    <source>
        <strain evidence="2">cv. HN1</strain>
        <tissue evidence="1">Leaves</tissue>
    </source>
</reference>
<name>A0A4Y7KKA6_PAPSO</name>
<protein>
    <submittedName>
        <fullName evidence="1">Uncharacterized protein</fullName>
    </submittedName>
</protein>
<keyword evidence="2" id="KW-1185">Reference proteome</keyword>
<proteinExistence type="predicted"/>
<dbReference type="PANTHER" id="PTHR47527">
    <property type="entry name" value="RING/FYVE/PHD ZINC FINGER SUPERFAMILY PROTEIN"/>
    <property type="match status" value="1"/>
</dbReference>
<dbReference type="Gramene" id="RZC72802">
    <property type="protein sequence ID" value="RZC72802"/>
    <property type="gene ID" value="C5167_048281"/>
</dbReference>
<evidence type="ECO:0000313" key="2">
    <source>
        <dbReference type="Proteomes" id="UP000316621"/>
    </source>
</evidence>